<dbReference type="OrthoDB" id="5244042at2"/>
<protein>
    <submittedName>
        <fullName evidence="1">Uncharacterized protein</fullName>
    </submittedName>
</protein>
<evidence type="ECO:0000313" key="2">
    <source>
        <dbReference type="Proteomes" id="UP000217696"/>
    </source>
</evidence>
<accession>A0A0U5AYV7</accession>
<dbReference type="EMBL" id="AP017312">
    <property type="protein sequence ID" value="BAU27458.1"/>
    <property type="molecule type" value="Genomic_DNA"/>
</dbReference>
<dbReference type="Proteomes" id="UP000217696">
    <property type="component" value="Chromosome"/>
</dbReference>
<dbReference type="InterPro" id="IPR027981">
    <property type="entry name" value="DUF4446"/>
</dbReference>
<evidence type="ECO:0000313" key="1">
    <source>
        <dbReference type="EMBL" id="BAU27458.1"/>
    </source>
</evidence>
<dbReference type="AlphaFoldDB" id="A0A0U5AYV7"/>
<keyword evidence="2" id="KW-1185">Reference proteome</keyword>
<gene>
    <name evidence="1" type="ORF">CB4_01632</name>
</gene>
<reference evidence="1 2" key="1">
    <citation type="submission" date="2015-12" db="EMBL/GenBank/DDBJ databases">
        <title>Genome sequence of Aneurinibacillus soli.</title>
        <authorList>
            <person name="Lee J.S."/>
            <person name="Lee K.C."/>
            <person name="Kim K.K."/>
            <person name="Lee B.W."/>
        </authorList>
    </citation>
    <scope>NUCLEOTIDE SEQUENCE [LARGE SCALE GENOMIC DNA]</scope>
    <source>
        <strain evidence="1 2">CB4</strain>
    </source>
</reference>
<proteinExistence type="predicted"/>
<name>A0A0U5AYV7_9BACL</name>
<dbReference type="KEGG" id="asoc:CB4_01632"/>
<organism evidence="1 2">
    <name type="scientific">Aneurinibacillus soli</name>
    <dbReference type="NCBI Taxonomy" id="1500254"/>
    <lineage>
        <taxon>Bacteria</taxon>
        <taxon>Bacillati</taxon>
        <taxon>Bacillota</taxon>
        <taxon>Bacilli</taxon>
        <taxon>Bacillales</taxon>
        <taxon>Paenibacillaceae</taxon>
        <taxon>Aneurinibacillus group</taxon>
        <taxon>Aneurinibacillus</taxon>
    </lineage>
</organism>
<sequence>MTKEIAAGVAGAVLLLVLVLLLWNIVLTVKFGGLKKRFRRLAQGSSKENLEQILEKLFGRMEVLDESQREVSALAEEMRKRVREQKSNLGIVRFCAFEHEGSDLSFSLALVDETGSGMVMTSIYGRHESRVYAKPIEGGQSSYTLSEEEQQALDAALKSADRE</sequence>
<dbReference type="RefSeq" id="WP_096464812.1">
    <property type="nucleotide sequence ID" value="NZ_AP017312.1"/>
</dbReference>
<dbReference type="Pfam" id="PF14584">
    <property type="entry name" value="DUF4446"/>
    <property type="match status" value="1"/>
</dbReference>